<comment type="caution">
    <text evidence="1">The sequence shown here is derived from an EMBL/GenBank/DDBJ whole genome shotgun (WGS) entry which is preliminary data.</text>
</comment>
<dbReference type="EMBL" id="VWFO01000534">
    <property type="protein sequence ID" value="KAA4649628.1"/>
    <property type="molecule type" value="Genomic_DNA"/>
</dbReference>
<evidence type="ECO:0000313" key="1">
    <source>
        <dbReference type="EMBL" id="KAA4649628.1"/>
    </source>
</evidence>
<reference evidence="1 2" key="1">
    <citation type="journal article" date="2019" name="Nat. Med.">
        <title>A library of human gut bacterial isolates paired with longitudinal multiomics data enables mechanistic microbiome research.</title>
        <authorList>
            <person name="Poyet M."/>
            <person name="Groussin M."/>
            <person name="Gibbons S.M."/>
            <person name="Avila-Pacheco J."/>
            <person name="Jiang X."/>
            <person name="Kearney S.M."/>
            <person name="Perrotta A.R."/>
            <person name="Berdy B."/>
            <person name="Zhao S."/>
            <person name="Lieberman T.D."/>
            <person name="Swanson P.K."/>
            <person name="Smith M."/>
            <person name="Roesemann S."/>
            <person name="Alexander J.E."/>
            <person name="Rich S.A."/>
            <person name="Livny J."/>
            <person name="Vlamakis H."/>
            <person name="Clish C."/>
            <person name="Bullock K."/>
            <person name="Deik A."/>
            <person name="Scott J."/>
            <person name="Pierce K.A."/>
            <person name="Xavier R.J."/>
            <person name="Alm E.J."/>
        </authorList>
    </citation>
    <scope>NUCLEOTIDE SEQUENCE [LARGE SCALE GENOMIC DNA]</scope>
    <source>
        <strain evidence="1 2">BIOML-A14</strain>
    </source>
</reference>
<feature type="non-terminal residue" evidence="1">
    <location>
        <position position="204"/>
    </location>
</feature>
<dbReference type="AlphaFoldDB" id="A0A642C3Z8"/>
<name>A0A642C3Z8_BACOV</name>
<dbReference type="Proteomes" id="UP000435985">
    <property type="component" value="Unassembled WGS sequence"/>
</dbReference>
<protein>
    <submittedName>
        <fullName evidence="1">SWIM zinc finger family protein</fullName>
    </submittedName>
</protein>
<proteinExistence type="predicted"/>
<sequence length="204" mass="22847">MTDTISYQYAAPSVLQRSSDQDELFLAKYSEIEKKEAPCFFWGRLTQPYMTARCLIALSNVVQSSFNLTPAQLSMLKDPIVTAGNERLRFEGFSNCAGVYARVDVLPDGHDGEFLENGTTNVDFNAGMISALGSISKQEKVVMSVGPKEVGLYNKGEKVIERKVPLPVKWIKGLTTVQIYQSVAERMYSFNRIQTLQLFQTLPK</sequence>
<gene>
    <name evidence="1" type="ORF">F3B98_31435</name>
</gene>
<accession>A0A642C3Z8</accession>
<organism evidence="1 2">
    <name type="scientific">Bacteroides ovatus</name>
    <dbReference type="NCBI Taxonomy" id="28116"/>
    <lineage>
        <taxon>Bacteria</taxon>
        <taxon>Pseudomonadati</taxon>
        <taxon>Bacteroidota</taxon>
        <taxon>Bacteroidia</taxon>
        <taxon>Bacteroidales</taxon>
        <taxon>Bacteroidaceae</taxon>
        <taxon>Bacteroides</taxon>
    </lineage>
</organism>
<evidence type="ECO:0000313" key="2">
    <source>
        <dbReference type="Proteomes" id="UP000435985"/>
    </source>
</evidence>